<keyword evidence="5" id="KW-0732">Signal</keyword>
<keyword evidence="8" id="KW-1185">Reference proteome</keyword>
<evidence type="ECO:0000256" key="3">
    <source>
        <dbReference type="ARBA" id="ARBA00023110"/>
    </source>
</evidence>
<dbReference type="SUPFAM" id="SSF50891">
    <property type="entry name" value="Cyclophilin-like"/>
    <property type="match status" value="1"/>
</dbReference>
<evidence type="ECO:0000259" key="6">
    <source>
        <dbReference type="PROSITE" id="PS50072"/>
    </source>
</evidence>
<dbReference type="PANTHER" id="PTHR45625:SF4">
    <property type="entry name" value="PEPTIDYLPROLYL ISOMERASE DOMAIN AND WD REPEAT-CONTAINING PROTEIN 1"/>
    <property type="match status" value="1"/>
</dbReference>
<dbReference type="Pfam" id="PF00160">
    <property type="entry name" value="Pro_isomerase"/>
    <property type="match status" value="1"/>
</dbReference>
<comment type="caution">
    <text evidence="7">The sequence shown here is derived from an EMBL/GenBank/DDBJ whole genome shotgun (WGS) entry which is preliminary data.</text>
</comment>
<keyword evidence="3" id="KW-0697">Rotamase</keyword>
<dbReference type="PROSITE" id="PS00170">
    <property type="entry name" value="CSA_PPIASE_1"/>
    <property type="match status" value="1"/>
</dbReference>
<dbReference type="GO" id="GO:0003755">
    <property type="term" value="F:peptidyl-prolyl cis-trans isomerase activity"/>
    <property type="evidence" value="ECO:0007669"/>
    <property type="project" value="UniProtKB-EC"/>
</dbReference>
<name>A0ABT0GCN6_9GAMM</name>
<dbReference type="PRINTS" id="PR00153">
    <property type="entry name" value="CSAPPISMRASE"/>
</dbReference>
<organism evidence="7 8">
    <name type="scientific">Pseudomarimonas salicorniae</name>
    <dbReference type="NCBI Taxonomy" id="2933270"/>
    <lineage>
        <taxon>Bacteria</taxon>
        <taxon>Pseudomonadati</taxon>
        <taxon>Pseudomonadota</taxon>
        <taxon>Gammaproteobacteria</taxon>
        <taxon>Lysobacterales</taxon>
        <taxon>Lysobacteraceae</taxon>
        <taxon>Pseudomarimonas</taxon>
    </lineage>
</organism>
<dbReference type="EMBL" id="JALNMH010000001">
    <property type="protein sequence ID" value="MCK7592291.1"/>
    <property type="molecule type" value="Genomic_DNA"/>
</dbReference>
<proteinExistence type="inferred from homology"/>
<evidence type="ECO:0000256" key="5">
    <source>
        <dbReference type="SAM" id="SignalP"/>
    </source>
</evidence>
<evidence type="ECO:0000313" key="7">
    <source>
        <dbReference type="EMBL" id="MCK7592291.1"/>
    </source>
</evidence>
<evidence type="ECO:0000256" key="1">
    <source>
        <dbReference type="ARBA" id="ARBA00007365"/>
    </source>
</evidence>
<evidence type="ECO:0000256" key="4">
    <source>
        <dbReference type="ARBA" id="ARBA00023235"/>
    </source>
</evidence>
<dbReference type="InterPro" id="IPR002130">
    <property type="entry name" value="Cyclophilin-type_PPIase_dom"/>
</dbReference>
<gene>
    <name evidence="7" type="ORF">M0G41_01255</name>
</gene>
<accession>A0ABT0GCN6</accession>
<evidence type="ECO:0000313" key="8">
    <source>
        <dbReference type="Proteomes" id="UP001431449"/>
    </source>
</evidence>
<dbReference type="InterPro" id="IPR020892">
    <property type="entry name" value="Cyclophilin-type_PPIase_CS"/>
</dbReference>
<reference evidence="7" key="1">
    <citation type="submission" date="2022-04" db="EMBL/GenBank/DDBJ databases">
        <title>Lysobacter sp. CAU 1642 isolated from sea sand.</title>
        <authorList>
            <person name="Kim W."/>
        </authorList>
    </citation>
    <scope>NUCLEOTIDE SEQUENCE</scope>
    <source>
        <strain evidence="7">CAU 1642</strain>
    </source>
</reference>
<dbReference type="InterPro" id="IPR044666">
    <property type="entry name" value="Cyclophilin_A-like"/>
</dbReference>
<sequence length="314" mass="33869">MMRSLTVAFAACLTVSSAAAAPRVLFDTEAGPILLELDDVRAPRNTANLLRYVNDGFYDGLIFHRSIRDFVIQAGRFDQNGQLRLPTYSAIAGEPRNGLSNRYGTIAMALSGSNVNSARSEFFINTADNTSLDGSFTVFGRVVYGMGAVEDIDERRTTGDDAPFRPVLITRAVQVADGAFPILDAHSGSWFDPANSGRGIVLEIASDPEDATRRILIAYGYDYRDGAQVWVNGAQPFAVGDHEVTVAMQTASGADFGSAFAPGAVLFDTEWGSLHIRFSSCDLGTFTYTSRFGDSTQQLTRITTPPGRGCEATE</sequence>
<dbReference type="InterPro" id="IPR029000">
    <property type="entry name" value="Cyclophilin-like_dom_sf"/>
</dbReference>
<feature type="signal peptide" evidence="5">
    <location>
        <begin position="1"/>
        <end position="20"/>
    </location>
</feature>
<comment type="similarity">
    <text evidence="1">Belongs to the cyclophilin-type PPIase family.</text>
</comment>
<keyword evidence="4 7" id="KW-0413">Isomerase</keyword>
<dbReference type="EC" id="5.2.1.8" evidence="2"/>
<feature type="domain" description="PPIase cyclophilin-type" evidence="6">
    <location>
        <begin position="27"/>
        <end position="174"/>
    </location>
</feature>
<dbReference type="PANTHER" id="PTHR45625">
    <property type="entry name" value="PEPTIDYL-PROLYL CIS-TRANS ISOMERASE-RELATED"/>
    <property type="match status" value="1"/>
</dbReference>
<dbReference type="Gene3D" id="2.40.100.10">
    <property type="entry name" value="Cyclophilin-like"/>
    <property type="match status" value="1"/>
</dbReference>
<feature type="chain" id="PRO_5047332134" description="peptidylprolyl isomerase" evidence="5">
    <location>
        <begin position="21"/>
        <end position="314"/>
    </location>
</feature>
<dbReference type="PROSITE" id="PS50072">
    <property type="entry name" value="CSA_PPIASE_2"/>
    <property type="match status" value="1"/>
</dbReference>
<evidence type="ECO:0000256" key="2">
    <source>
        <dbReference type="ARBA" id="ARBA00013194"/>
    </source>
</evidence>
<dbReference type="Proteomes" id="UP001431449">
    <property type="component" value="Unassembled WGS sequence"/>
</dbReference>
<dbReference type="RefSeq" id="WP_248204348.1">
    <property type="nucleotide sequence ID" value="NZ_JALNMH010000001.1"/>
</dbReference>
<protein>
    <recommendedName>
        <fullName evidence="2">peptidylprolyl isomerase</fullName>
        <ecNumber evidence="2">5.2.1.8</ecNumber>
    </recommendedName>
</protein>